<dbReference type="CDD" id="cd17321">
    <property type="entry name" value="MFS_MMR_MDR_like"/>
    <property type="match status" value="1"/>
</dbReference>
<comment type="caution">
    <text evidence="9">The sequence shown here is derived from an EMBL/GenBank/DDBJ whole genome shotgun (WGS) entry which is preliminary data.</text>
</comment>
<dbReference type="InterPro" id="IPR020846">
    <property type="entry name" value="MFS_dom"/>
</dbReference>
<keyword evidence="6 7" id="KW-0472">Membrane</keyword>
<gene>
    <name evidence="9" type="ORF">ACFSYJ_01105</name>
</gene>
<keyword evidence="3" id="KW-1003">Cell membrane</keyword>
<evidence type="ECO:0000256" key="1">
    <source>
        <dbReference type="ARBA" id="ARBA00004651"/>
    </source>
</evidence>
<evidence type="ECO:0000313" key="10">
    <source>
        <dbReference type="Proteomes" id="UP001597419"/>
    </source>
</evidence>
<dbReference type="InterPro" id="IPR036259">
    <property type="entry name" value="MFS_trans_sf"/>
</dbReference>
<keyword evidence="5 7" id="KW-1133">Transmembrane helix</keyword>
<dbReference type="RefSeq" id="WP_345402332.1">
    <property type="nucleotide sequence ID" value="NZ_BAABHG010000013.1"/>
</dbReference>
<evidence type="ECO:0000256" key="7">
    <source>
        <dbReference type="SAM" id="Phobius"/>
    </source>
</evidence>
<dbReference type="Pfam" id="PF07690">
    <property type="entry name" value="MFS_1"/>
    <property type="match status" value="1"/>
</dbReference>
<evidence type="ECO:0000256" key="6">
    <source>
        <dbReference type="ARBA" id="ARBA00023136"/>
    </source>
</evidence>
<feature type="transmembrane region" description="Helical" evidence="7">
    <location>
        <begin position="196"/>
        <end position="216"/>
    </location>
</feature>
<name>A0ABW5G6P6_9PSEU</name>
<feature type="transmembrane region" description="Helical" evidence="7">
    <location>
        <begin position="76"/>
        <end position="95"/>
    </location>
</feature>
<keyword evidence="4 7" id="KW-0812">Transmembrane</keyword>
<dbReference type="SUPFAM" id="SSF103473">
    <property type="entry name" value="MFS general substrate transporter"/>
    <property type="match status" value="1"/>
</dbReference>
<dbReference type="Gene3D" id="1.20.1250.20">
    <property type="entry name" value="MFS general substrate transporter like domains"/>
    <property type="match status" value="1"/>
</dbReference>
<evidence type="ECO:0000259" key="8">
    <source>
        <dbReference type="PROSITE" id="PS50850"/>
    </source>
</evidence>
<protein>
    <submittedName>
        <fullName evidence="9">MFS transporter</fullName>
    </submittedName>
</protein>
<feature type="transmembrane region" description="Helical" evidence="7">
    <location>
        <begin position="101"/>
        <end position="122"/>
    </location>
</feature>
<dbReference type="PROSITE" id="PS50850">
    <property type="entry name" value="MFS"/>
    <property type="match status" value="1"/>
</dbReference>
<proteinExistence type="predicted"/>
<keyword evidence="2" id="KW-0813">Transport</keyword>
<organism evidence="9 10">
    <name type="scientific">Amycolatopsis samaneae</name>
    <dbReference type="NCBI Taxonomy" id="664691"/>
    <lineage>
        <taxon>Bacteria</taxon>
        <taxon>Bacillati</taxon>
        <taxon>Actinomycetota</taxon>
        <taxon>Actinomycetes</taxon>
        <taxon>Pseudonocardiales</taxon>
        <taxon>Pseudonocardiaceae</taxon>
        <taxon>Amycolatopsis</taxon>
    </lineage>
</organism>
<comment type="subcellular location">
    <subcellularLocation>
        <location evidence="1">Cell membrane</location>
        <topology evidence="1">Multi-pass membrane protein</topology>
    </subcellularLocation>
</comment>
<feature type="transmembrane region" description="Helical" evidence="7">
    <location>
        <begin position="263"/>
        <end position="284"/>
    </location>
</feature>
<dbReference type="EMBL" id="JBHUKU010000001">
    <property type="protein sequence ID" value="MFD2457171.1"/>
    <property type="molecule type" value="Genomic_DNA"/>
</dbReference>
<feature type="transmembrane region" description="Helical" evidence="7">
    <location>
        <begin position="46"/>
        <end position="64"/>
    </location>
</feature>
<evidence type="ECO:0000256" key="4">
    <source>
        <dbReference type="ARBA" id="ARBA00022692"/>
    </source>
</evidence>
<dbReference type="PANTHER" id="PTHR42718">
    <property type="entry name" value="MAJOR FACILITATOR SUPERFAMILY MULTIDRUG TRANSPORTER MFSC"/>
    <property type="match status" value="1"/>
</dbReference>
<dbReference type="InterPro" id="IPR011701">
    <property type="entry name" value="MFS"/>
</dbReference>
<sequence length="510" mass="52214">MTAGQREWLGLAVLALPTLLLSLDMSVLHLAVPHLAADLRPSSTQLLWIIDIYGFMIAGFLVTMGTLGDRIGRRKLLMAGGAAFGAASIAAAFATSPEMLIAARAVLGIAGATLMPSTLALISNMFQDPKQRGTAIAVWMSCFMGGMVIGPVAGGFLLEHFRWGSVFLMAVPVMVLLLVTAPKLLPEYRDPAAGRLDPASVALSLGAILPVIYALKEIAKDGVTPVDVVVLAAGVALGVVFVRRQRRLADPMLDLRLFRVRAFGAAVSIMLVGALTMGGVFLLVSQYLQLVAGLSAVEAGLLLVPQAGAVVVGSLIAPRLARRFRPEFVLGFGMLVAAAGILLFTQAAGASGVAFVVVGMSIAGFGMGPQGVLCTEMVVSSVPPEKAGAASAMSETSAEFGIAMGIAVFGSVGTAVYRDRIAVPAPVPAEAAAQASDSIAGALRVASTLPGSLADGVLATARDAFASGLHAVAGIGSAVVVVFAVVGMIALRKARPEAAAKPVPVLENHH</sequence>
<reference evidence="10" key="1">
    <citation type="journal article" date="2019" name="Int. J. Syst. Evol. Microbiol.">
        <title>The Global Catalogue of Microorganisms (GCM) 10K type strain sequencing project: providing services to taxonomists for standard genome sequencing and annotation.</title>
        <authorList>
            <consortium name="The Broad Institute Genomics Platform"/>
            <consortium name="The Broad Institute Genome Sequencing Center for Infectious Disease"/>
            <person name="Wu L."/>
            <person name="Ma J."/>
        </authorList>
    </citation>
    <scope>NUCLEOTIDE SEQUENCE [LARGE SCALE GENOMIC DNA]</scope>
    <source>
        <strain evidence="10">CGMCC 4.7643</strain>
    </source>
</reference>
<accession>A0ABW5G6P6</accession>
<evidence type="ECO:0000256" key="5">
    <source>
        <dbReference type="ARBA" id="ARBA00022989"/>
    </source>
</evidence>
<feature type="transmembrane region" description="Helical" evidence="7">
    <location>
        <begin position="328"/>
        <end position="347"/>
    </location>
</feature>
<dbReference type="PRINTS" id="PR01035">
    <property type="entry name" value="TCRTETA"/>
</dbReference>
<feature type="transmembrane region" description="Helical" evidence="7">
    <location>
        <begin position="468"/>
        <end position="491"/>
    </location>
</feature>
<feature type="transmembrane region" description="Helical" evidence="7">
    <location>
        <begin position="134"/>
        <end position="157"/>
    </location>
</feature>
<evidence type="ECO:0000256" key="2">
    <source>
        <dbReference type="ARBA" id="ARBA00022448"/>
    </source>
</evidence>
<dbReference type="PANTHER" id="PTHR42718:SF47">
    <property type="entry name" value="METHYL VIOLOGEN RESISTANCE PROTEIN SMVA"/>
    <property type="match status" value="1"/>
</dbReference>
<keyword evidence="10" id="KW-1185">Reference proteome</keyword>
<feature type="domain" description="Major facilitator superfamily (MFS) profile" evidence="8">
    <location>
        <begin position="10"/>
        <end position="495"/>
    </location>
</feature>
<evidence type="ECO:0000256" key="3">
    <source>
        <dbReference type="ARBA" id="ARBA00022475"/>
    </source>
</evidence>
<feature type="transmembrane region" description="Helical" evidence="7">
    <location>
        <begin position="290"/>
        <end position="316"/>
    </location>
</feature>
<evidence type="ECO:0000313" key="9">
    <source>
        <dbReference type="EMBL" id="MFD2457171.1"/>
    </source>
</evidence>
<feature type="transmembrane region" description="Helical" evidence="7">
    <location>
        <begin position="222"/>
        <end position="242"/>
    </location>
</feature>
<dbReference type="Proteomes" id="UP001597419">
    <property type="component" value="Unassembled WGS sequence"/>
</dbReference>
<dbReference type="InterPro" id="IPR001958">
    <property type="entry name" value="Tet-R_TetA/multi-R_MdtG-like"/>
</dbReference>
<feature type="transmembrane region" description="Helical" evidence="7">
    <location>
        <begin position="163"/>
        <end position="184"/>
    </location>
</feature>